<dbReference type="RefSeq" id="WP_236099696.1">
    <property type="nucleotide sequence ID" value="NZ_JAKGUD010000009.1"/>
</dbReference>
<accession>A0ABS9ET56</accession>
<name>A0ABS9ET56_9BACT</name>
<proteinExistence type="predicted"/>
<dbReference type="InterPro" id="IPR036249">
    <property type="entry name" value="Thioredoxin-like_sf"/>
</dbReference>
<dbReference type="EMBL" id="JAKGUD010000009">
    <property type="protein sequence ID" value="MCF4142983.1"/>
    <property type="molecule type" value="Genomic_DNA"/>
</dbReference>
<dbReference type="Proteomes" id="UP001200430">
    <property type="component" value="Unassembled WGS sequence"/>
</dbReference>
<reference evidence="2 3" key="1">
    <citation type="submission" date="2022-01" db="EMBL/GenBank/DDBJ databases">
        <title>Dethiosulfovibrio faecalis sp. nov., a novel proteolytic, non-sulfur-reducing bacterium isolated from a marine aquaculture solid waste bioreactor.</title>
        <authorList>
            <person name="Grabowski S."/>
            <person name="Apolinario E."/>
            <person name="Schneider N."/>
            <person name="Marshall C.W."/>
            <person name="Sowers K.R."/>
        </authorList>
    </citation>
    <scope>NUCLEOTIDE SEQUENCE [LARGE SCALE GENOMIC DNA]</scope>
    <source>
        <strain evidence="2 3">DSM 12537</strain>
    </source>
</reference>
<dbReference type="InterPro" id="IPR004879">
    <property type="entry name" value="Ssp411-like_TRX"/>
</dbReference>
<evidence type="ECO:0000313" key="2">
    <source>
        <dbReference type="EMBL" id="MCF4142983.1"/>
    </source>
</evidence>
<sequence length="581" mass="65695">MCGSGCDDLIRWSSWGEKAVRRSKEEHKPLFLYIGSPTCRLCNIEYRESFANDEVAKLLNEDFVPVRVERESFPILSDSAMSVNRIMNGSGGWPLNLFLTPDLKPFFVSSYMPLKGTPDRPGFLDCLPRIKWLWLTENEALVRASEEVLESLKKSTVTGTSDIPESTLKVASEELLNDLDELWGGFGQGGKFTSVQELLFLSEYDRRTGCKRCDEAFRLSLDGMSMGAIRDHLGGGFHSCTLDREWRRPRFEKLLVDQAMAAMAFAEGFDRYGKVSYWRGADETLAYTLLNLYSPGRGFFASQSYETEDGDMDYYLWTSDEIDSALGEDAGLFKRAYGITDEGNYIEETTGSPSGKNVLFLTTPLDRLAEDEGMEDEQDLEDLLAKGRQVLSSLRRERMEPEKNGRILSDWNGFFIAALARCGRVMDRRNYVVLAERECSRIWSEGELFHIGDIPATLDDYAAVIWAFLETYRSTDNMVWRERAKKLLVRCEELFGLEGRGYILSENAGEGILFSRSHGRDGLYPSGNAVMANNLVTLWECTEEKSYRDRAVEVITSFGDGVKRVPGGYSHLLTALSRVLP</sequence>
<dbReference type="SUPFAM" id="SSF48208">
    <property type="entry name" value="Six-hairpin glycosidases"/>
    <property type="match status" value="1"/>
</dbReference>
<evidence type="ECO:0000313" key="3">
    <source>
        <dbReference type="Proteomes" id="UP001200430"/>
    </source>
</evidence>
<keyword evidence="3" id="KW-1185">Reference proteome</keyword>
<dbReference type="PIRSF" id="PIRSF006402">
    <property type="entry name" value="UCP006402_thioredoxin"/>
    <property type="match status" value="1"/>
</dbReference>
<protein>
    <submittedName>
        <fullName evidence="2">DUF255 domain-containing protein</fullName>
    </submittedName>
</protein>
<organism evidence="2 3">
    <name type="scientific">Dethiosulfovibrio marinus</name>
    <dbReference type="NCBI Taxonomy" id="133532"/>
    <lineage>
        <taxon>Bacteria</taxon>
        <taxon>Thermotogati</taxon>
        <taxon>Synergistota</taxon>
        <taxon>Synergistia</taxon>
        <taxon>Synergistales</taxon>
        <taxon>Dethiosulfovibrionaceae</taxon>
        <taxon>Dethiosulfovibrio</taxon>
    </lineage>
</organism>
<dbReference type="InterPro" id="IPR008928">
    <property type="entry name" value="6-hairpin_glycosidase_sf"/>
</dbReference>
<dbReference type="InterPro" id="IPR024705">
    <property type="entry name" value="Ssp411"/>
</dbReference>
<dbReference type="Pfam" id="PF03190">
    <property type="entry name" value="Thioredox_DsbH"/>
    <property type="match status" value="1"/>
</dbReference>
<comment type="caution">
    <text evidence="2">The sequence shown here is derived from an EMBL/GenBank/DDBJ whole genome shotgun (WGS) entry which is preliminary data.</text>
</comment>
<evidence type="ECO:0000259" key="1">
    <source>
        <dbReference type="Pfam" id="PF03190"/>
    </source>
</evidence>
<dbReference type="Gene3D" id="3.40.30.10">
    <property type="entry name" value="Glutaredoxin"/>
    <property type="match status" value="1"/>
</dbReference>
<dbReference type="PANTHER" id="PTHR42899:SF1">
    <property type="entry name" value="SPERMATOGENESIS-ASSOCIATED PROTEIN 20"/>
    <property type="match status" value="1"/>
</dbReference>
<feature type="domain" description="Spermatogenesis-associated protein 20-like TRX" evidence="1">
    <location>
        <begin position="8"/>
        <end position="152"/>
    </location>
</feature>
<dbReference type="SUPFAM" id="SSF52833">
    <property type="entry name" value="Thioredoxin-like"/>
    <property type="match status" value="1"/>
</dbReference>
<gene>
    <name evidence="2" type="ORF">L2W38_09130</name>
</gene>
<dbReference type="PANTHER" id="PTHR42899">
    <property type="entry name" value="SPERMATOGENESIS-ASSOCIATED PROTEIN 20"/>
    <property type="match status" value="1"/>
</dbReference>